<dbReference type="PROSITE" id="PS50994">
    <property type="entry name" value="INTEGRASE"/>
    <property type="match status" value="1"/>
</dbReference>
<dbReference type="Pfam" id="PF13976">
    <property type="entry name" value="gag_pre-integrs"/>
    <property type="match status" value="1"/>
</dbReference>
<evidence type="ECO:0000256" key="6">
    <source>
        <dbReference type="SAM" id="MobiDB-lite"/>
    </source>
</evidence>
<keyword evidence="5" id="KW-0862">Zinc</keyword>
<evidence type="ECO:0000256" key="2">
    <source>
        <dbReference type="ARBA" id="ARBA00022723"/>
    </source>
</evidence>
<feature type="compositionally biased region" description="Polar residues" evidence="6">
    <location>
        <begin position="241"/>
        <end position="251"/>
    </location>
</feature>
<dbReference type="SUPFAM" id="SSF56672">
    <property type="entry name" value="DNA/RNA polymerases"/>
    <property type="match status" value="1"/>
</dbReference>
<dbReference type="SUPFAM" id="SSF53098">
    <property type="entry name" value="Ribonuclease H-like"/>
    <property type="match status" value="1"/>
</dbReference>
<reference evidence="9" key="1">
    <citation type="journal article" date="2021" name="Proc. Natl. Acad. Sci. U.S.A.">
        <title>Three genomes in the algal genus Volvox reveal the fate of a haploid sex-determining region after a transition to homothallism.</title>
        <authorList>
            <person name="Yamamoto K."/>
            <person name="Hamaji T."/>
            <person name="Kawai-Toyooka H."/>
            <person name="Matsuzaki R."/>
            <person name="Takahashi F."/>
            <person name="Nishimura Y."/>
            <person name="Kawachi M."/>
            <person name="Noguchi H."/>
            <person name="Minakuchi Y."/>
            <person name="Umen J.G."/>
            <person name="Toyoda A."/>
            <person name="Nozaki H."/>
        </authorList>
    </citation>
    <scope>NUCLEOTIDE SEQUENCE</scope>
    <source>
        <strain evidence="9">NIES-3780</strain>
    </source>
</reference>
<sequence>MGKGTLKEPLGLSNYATWSFWFEALMHEEKISRWLREDPMTDEDVEASRLVRDYMIKNVQDCHLPVLRAANNARQAWDALAAVFATNSDARKLQLLAELSGVRMGSAEVLPVYIARVRNLYTDLLQVRHPITEREVCFQLLNGLSKKFSMIVAILTSCGILTLENVSSQLLAFEKRVDAENAREESAAFSGVGQGDGRRAGPSTRGRSDFPAPGRGRGGPLHCWRCGEPGHIVRLCQRPQVPQLSGPTGQASGSRDRSGGSSYRRDGESRQGAAGNDTHKSSERGSGASGQRSERPGNSAYMTYGSYRMDGWYVDSGASQHITYDERDLINVRRLDASTSFDIYSIGSEVLRPIAMGTLVLAPNFCPGLTATIADVYLIPESQVKVLSVAVMSKTGAVVRFDESVVTICRRGRVVLTGHREGNLYALECRAASDGGQRGEFVGATHAKPTNEVENLWHRRYGHIGDGQFERLVRHNLVYGIDLNARKASTTDTCETCVMSKQSRGRHASTGHKSERSMELVHMDVCGPMPEESPNGSRYMTVLYDDYTKFSAVAFTDTKEAVKEKVVTMITQLENMCGNRTWEIWSDRGGEFLNEELRSFFHQKGIRHGMTVGYAPEQNGAAERLNRTLIEKMRALLIDSKLPQDMWAEAAATANYLRNISPAEGVQCTPNELFTGKIPEVGHLRVFGCVVYVHIPKVKRNKLDPVSRKGVLEGYGNGGQYRILFPDGAVSVHTDVEFDEGVIGMPQSRRKLSSIPEDTDTDNDSDTEMGELRSRAPPPVVSNGGGGGSTSSAEPGSNRMGPSTSAAPSTSGATAGAGPSGSQPDTRSWTHIEGNNDDDEEEDMEMDESLDEDEGFVRRYPVRDRKRPCEWWRNERAVSQRVNIAIRMKEPATYEEAVRGPQSHEWGKAMDAEIEAQLANGTWELGVPPKGAKVLPCRWVYKVKTNPDGSVDRFKARLVVKGFAQREGVDYGELFAPTSRASSFRALLAVAAARGLQVHQLDVATAFLNGELKEEIWMKEPPGYESKTPGVACRLLRSIYGLRQASRCWYDKLCTKFAEIGLFPSKSDPAMFVKIDEKGVILALVHVDDMCVAAKMQEMVNRIKRAIGGLFKVRDLGEIKVFLGMEVTRRENGDITLSQASYVERILSAHGLGDVKPRVLPMAVGTRVTPAKKDAEVLEDSTAYRALVGELNYLAVSTRPDLAFALSVLSRYMAKPTKAAMGMAKGVLRYVAGTRHLGLVFRRRSSEVFDGYSDSDWAGDMDTRRSTTGYVFRVNGTAVSWSSQLQRTVAASSVEAEYQALSAAVREALWLSKLCSDLGVAASQMRIQIDSQGAINLGNNPITSPRSKHIDVQHHLVRERVASGEVALKYCCTEKMVADALTKALPEAKFTWCRREMGLDVVETKGR</sequence>
<dbReference type="EMBL" id="BNCO01000029">
    <property type="protein sequence ID" value="GIL57799.1"/>
    <property type="molecule type" value="Genomic_DNA"/>
</dbReference>
<protein>
    <recommendedName>
        <fullName evidence="11">Polyprotein</fullName>
    </recommendedName>
</protein>
<evidence type="ECO:0000256" key="1">
    <source>
        <dbReference type="ARBA" id="ARBA00022670"/>
    </source>
</evidence>
<dbReference type="PANTHER" id="PTHR42648">
    <property type="entry name" value="TRANSPOSASE, PUTATIVE-RELATED"/>
    <property type="match status" value="1"/>
</dbReference>
<gene>
    <name evidence="9" type="ORF">Vafri_13041</name>
</gene>
<comment type="caution">
    <text evidence="9">The sequence shown here is derived from an EMBL/GenBank/DDBJ whole genome shotgun (WGS) entry which is preliminary data.</text>
</comment>
<feature type="compositionally biased region" description="Acidic residues" evidence="6">
    <location>
        <begin position="757"/>
        <end position="769"/>
    </location>
</feature>
<keyword evidence="10" id="KW-1185">Reference proteome</keyword>
<dbReference type="CDD" id="cd09272">
    <property type="entry name" value="RNase_HI_RT_Ty1"/>
    <property type="match status" value="1"/>
</dbReference>
<dbReference type="GO" id="GO:0008270">
    <property type="term" value="F:zinc ion binding"/>
    <property type="evidence" value="ECO:0007669"/>
    <property type="project" value="UniProtKB-KW"/>
</dbReference>
<dbReference type="GO" id="GO:0015074">
    <property type="term" value="P:DNA integration"/>
    <property type="evidence" value="ECO:0007669"/>
    <property type="project" value="InterPro"/>
</dbReference>
<dbReference type="GO" id="GO:0004190">
    <property type="term" value="F:aspartic-type endopeptidase activity"/>
    <property type="evidence" value="ECO:0007669"/>
    <property type="project" value="UniProtKB-KW"/>
</dbReference>
<feature type="compositionally biased region" description="Low complexity" evidence="6">
    <location>
        <begin position="790"/>
        <end position="822"/>
    </location>
</feature>
<evidence type="ECO:0008006" key="11">
    <source>
        <dbReference type="Google" id="ProtNLM"/>
    </source>
</evidence>
<feature type="compositionally biased region" description="Basic and acidic residues" evidence="6">
    <location>
        <begin position="254"/>
        <end position="269"/>
    </location>
</feature>
<name>A0A8J4BBW4_9CHLO</name>
<feature type="region of interest" description="Disordered" evidence="6">
    <location>
        <begin position="184"/>
        <end position="219"/>
    </location>
</feature>
<dbReference type="InterPro" id="IPR001584">
    <property type="entry name" value="Integrase_cat-core"/>
</dbReference>
<dbReference type="InterPro" id="IPR057670">
    <property type="entry name" value="SH3_retrovirus"/>
</dbReference>
<keyword evidence="5" id="KW-0863">Zinc-finger</keyword>
<keyword evidence="3" id="KW-0064">Aspartyl protease</keyword>
<dbReference type="Proteomes" id="UP000747399">
    <property type="component" value="Unassembled WGS sequence"/>
</dbReference>
<dbReference type="Gene3D" id="3.30.420.10">
    <property type="entry name" value="Ribonuclease H-like superfamily/Ribonuclease H"/>
    <property type="match status" value="1"/>
</dbReference>
<keyword evidence="2" id="KW-0479">Metal-binding</keyword>
<organism evidence="9 10">
    <name type="scientific">Volvox africanus</name>
    <dbReference type="NCBI Taxonomy" id="51714"/>
    <lineage>
        <taxon>Eukaryota</taxon>
        <taxon>Viridiplantae</taxon>
        <taxon>Chlorophyta</taxon>
        <taxon>core chlorophytes</taxon>
        <taxon>Chlorophyceae</taxon>
        <taxon>CS clade</taxon>
        <taxon>Chlamydomonadales</taxon>
        <taxon>Volvocaceae</taxon>
        <taxon>Volvox</taxon>
    </lineage>
</organism>
<evidence type="ECO:0000259" key="8">
    <source>
        <dbReference type="PROSITE" id="PS50994"/>
    </source>
</evidence>
<feature type="domain" description="Integrase catalytic" evidence="8">
    <location>
        <begin position="513"/>
        <end position="678"/>
    </location>
</feature>
<feature type="compositionally biased region" description="Acidic residues" evidence="6">
    <location>
        <begin position="835"/>
        <end position="852"/>
    </location>
</feature>
<dbReference type="PROSITE" id="PS50158">
    <property type="entry name" value="ZF_CCHC"/>
    <property type="match status" value="1"/>
</dbReference>
<feature type="region of interest" description="Disordered" evidence="6">
    <location>
        <begin position="741"/>
        <end position="852"/>
    </location>
</feature>
<evidence type="ECO:0000256" key="4">
    <source>
        <dbReference type="ARBA" id="ARBA00022801"/>
    </source>
</evidence>
<dbReference type="Pfam" id="PF22936">
    <property type="entry name" value="Pol_BBD"/>
    <property type="match status" value="1"/>
</dbReference>
<dbReference type="Pfam" id="PF14223">
    <property type="entry name" value="Retrotran_gag_2"/>
    <property type="match status" value="1"/>
</dbReference>
<dbReference type="InterPro" id="IPR043502">
    <property type="entry name" value="DNA/RNA_pol_sf"/>
</dbReference>
<dbReference type="InterPro" id="IPR012337">
    <property type="entry name" value="RNaseH-like_sf"/>
</dbReference>
<feature type="domain" description="CCHC-type" evidence="7">
    <location>
        <begin position="223"/>
        <end position="238"/>
    </location>
</feature>
<dbReference type="InterPro" id="IPR001878">
    <property type="entry name" value="Znf_CCHC"/>
</dbReference>
<evidence type="ECO:0000256" key="5">
    <source>
        <dbReference type="PROSITE-ProRule" id="PRU00047"/>
    </source>
</evidence>
<evidence type="ECO:0000313" key="10">
    <source>
        <dbReference type="Proteomes" id="UP000747399"/>
    </source>
</evidence>
<feature type="region of interest" description="Disordered" evidence="6">
    <location>
        <begin position="241"/>
        <end position="299"/>
    </location>
</feature>
<evidence type="ECO:0000259" key="7">
    <source>
        <dbReference type="PROSITE" id="PS50158"/>
    </source>
</evidence>
<dbReference type="InterPro" id="IPR054722">
    <property type="entry name" value="PolX-like_BBD"/>
</dbReference>
<evidence type="ECO:0000313" key="9">
    <source>
        <dbReference type="EMBL" id="GIL57799.1"/>
    </source>
</evidence>
<dbReference type="InterPro" id="IPR039537">
    <property type="entry name" value="Retrotran_Ty1/copia-like"/>
</dbReference>
<dbReference type="Pfam" id="PF07727">
    <property type="entry name" value="RVT_2"/>
    <property type="match status" value="1"/>
</dbReference>
<dbReference type="GO" id="GO:0003676">
    <property type="term" value="F:nucleic acid binding"/>
    <property type="evidence" value="ECO:0007669"/>
    <property type="project" value="InterPro"/>
</dbReference>
<accession>A0A8J4BBW4</accession>
<dbReference type="GO" id="GO:0006508">
    <property type="term" value="P:proteolysis"/>
    <property type="evidence" value="ECO:0007669"/>
    <property type="project" value="UniProtKB-KW"/>
</dbReference>
<keyword evidence="1" id="KW-0645">Protease</keyword>
<dbReference type="Pfam" id="PF25597">
    <property type="entry name" value="SH3_retrovirus"/>
    <property type="match status" value="1"/>
</dbReference>
<keyword evidence="4" id="KW-0378">Hydrolase</keyword>
<dbReference type="PANTHER" id="PTHR42648:SF28">
    <property type="entry name" value="TRANSPOSON-ENCODED PROTEIN WITH RIBONUCLEASE H-LIKE AND RETROVIRUS ZINC FINGER-LIKE DOMAINS"/>
    <property type="match status" value="1"/>
</dbReference>
<proteinExistence type="predicted"/>
<dbReference type="InterPro" id="IPR025724">
    <property type="entry name" value="GAG-pre-integrase_dom"/>
</dbReference>
<dbReference type="InterPro" id="IPR013103">
    <property type="entry name" value="RVT_2"/>
</dbReference>
<dbReference type="InterPro" id="IPR036397">
    <property type="entry name" value="RNaseH_sf"/>
</dbReference>
<evidence type="ECO:0000256" key="3">
    <source>
        <dbReference type="ARBA" id="ARBA00022750"/>
    </source>
</evidence>